<evidence type="ECO:0000313" key="3">
    <source>
        <dbReference type="Proteomes" id="UP000798488"/>
    </source>
</evidence>
<dbReference type="RefSeq" id="WP_279279251.1">
    <property type="nucleotide sequence ID" value="NZ_LSRS01000003.1"/>
</dbReference>
<protein>
    <submittedName>
        <fullName evidence="2">Uncharacterized protein</fullName>
    </submittedName>
</protein>
<reference evidence="2" key="1">
    <citation type="submission" date="2016-02" db="EMBL/GenBank/DDBJ databases">
        <title>Draft Genome Sequence of Sporotomaculum syntrophicum Strain FB, a Syntrophic Benzoate Degrader.</title>
        <authorList>
            <person name="Nobu M.K."/>
            <person name="Narihiro T."/>
            <person name="Qiu Y.-L."/>
            <person name="Ohashi A."/>
            <person name="Liu W.-T."/>
            <person name="Yuji S."/>
        </authorList>
    </citation>
    <scope>NUCLEOTIDE SEQUENCE</scope>
    <source>
        <strain evidence="2">FB</strain>
    </source>
</reference>
<keyword evidence="1" id="KW-0812">Transmembrane</keyword>
<evidence type="ECO:0000256" key="1">
    <source>
        <dbReference type="SAM" id="Phobius"/>
    </source>
</evidence>
<gene>
    <name evidence="2" type="ORF">SPSYN_01739</name>
</gene>
<dbReference type="Proteomes" id="UP000798488">
    <property type="component" value="Unassembled WGS sequence"/>
</dbReference>
<keyword evidence="1" id="KW-1133">Transmembrane helix</keyword>
<organism evidence="2 3">
    <name type="scientific">Sporotomaculum syntrophicum</name>
    <dbReference type="NCBI Taxonomy" id="182264"/>
    <lineage>
        <taxon>Bacteria</taxon>
        <taxon>Bacillati</taxon>
        <taxon>Bacillota</taxon>
        <taxon>Clostridia</taxon>
        <taxon>Eubacteriales</taxon>
        <taxon>Desulfallaceae</taxon>
        <taxon>Sporotomaculum</taxon>
    </lineage>
</organism>
<keyword evidence="1" id="KW-0472">Membrane</keyword>
<proteinExistence type="predicted"/>
<evidence type="ECO:0000313" key="2">
    <source>
        <dbReference type="EMBL" id="KAF1085596.1"/>
    </source>
</evidence>
<comment type="caution">
    <text evidence="2">The sequence shown here is derived from an EMBL/GenBank/DDBJ whole genome shotgun (WGS) entry which is preliminary data.</text>
</comment>
<sequence>MGFGSGCGGGGTYFDGSFILFLILILLVFGMGFCGGGCPR</sequence>
<dbReference type="AlphaFoldDB" id="A0A9D2WRJ1"/>
<dbReference type="EMBL" id="LSRS01000003">
    <property type="protein sequence ID" value="KAF1085596.1"/>
    <property type="molecule type" value="Genomic_DNA"/>
</dbReference>
<feature type="transmembrane region" description="Helical" evidence="1">
    <location>
        <begin position="18"/>
        <end position="38"/>
    </location>
</feature>
<name>A0A9D2WRJ1_9FIRM</name>
<accession>A0A9D2WRJ1</accession>
<keyword evidence="3" id="KW-1185">Reference proteome</keyword>